<comment type="caution">
    <text evidence="2">The sequence shown here is derived from an EMBL/GenBank/DDBJ whole genome shotgun (WGS) entry which is preliminary data.</text>
</comment>
<feature type="region of interest" description="Disordered" evidence="1">
    <location>
        <begin position="131"/>
        <end position="155"/>
    </location>
</feature>
<feature type="region of interest" description="Disordered" evidence="1">
    <location>
        <begin position="290"/>
        <end position="343"/>
    </location>
</feature>
<feature type="compositionally biased region" description="Basic and acidic residues" evidence="1">
    <location>
        <begin position="34"/>
        <end position="58"/>
    </location>
</feature>
<dbReference type="PANTHER" id="PTHR37238">
    <property type="entry name" value="OS05G0532500 PROTEIN"/>
    <property type="match status" value="1"/>
</dbReference>
<name>A0AAW1WJI6_RUBAR</name>
<dbReference type="PANTHER" id="PTHR37238:SF1">
    <property type="entry name" value="OS05G0532500 PROTEIN"/>
    <property type="match status" value="1"/>
</dbReference>
<accession>A0AAW1WJI6</accession>
<dbReference type="EMBL" id="JBEDUW010000006">
    <property type="protein sequence ID" value="KAK9923477.1"/>
    <property type="molecule type" value="Genomic_DNA"/>
</dbReference>
<proteinExistence type="predicted"/>
<feature type="region of interest" description="Disordered" evidence="1">
    <location>
        <begin position="1"/>
        <end position="58"/>
    </location>
</feature>
<evidence type="ECO:0000313" key="3">
    <source>
        <dbReference type="Proteomes" id="UP001457282"/>
    </source>
</evidence>
<reference evidence="2 3" key="1">
    <citation type="journal article" date="2023" name="G3 (Bethesda)">
        <title>A chromosome-length genome assembly and annotation of blackberry (Rubus argutus, cv. 'Hillquist').</title>
        <authorList>
            <person name="Bruna T."/>
            <person name="Aryal R."/>
            <person name="Dudchenko O."/>
            <person name="Sargent D.J."/>
            <person name="Mead D."/>
            <person name="Buti M."/>
            <person name="Cavallini A."/>
            <person name="Hytonen T."/>
            <person name="Andres J."/>
            <person name="Pham M."/>
            <person name="Weisz D."/>
            <person name="Mascagni F."/>
            <person name="Usai G."/>
            <person name="Natali L."/>
            <person name="Bassil N."/>
            <person name="Fernandez G.E."/>
            <person name="Lomsadze A."/>
            <person name="Armour M."/>
            <person name="Olukolu B."/>
            <person name="Poorten T."/>
            <person name="Britton C."/>
            <person name="Davik J."/>
            <person name="Ashrafi H."/>
            <person name="Aiden E.L."/>
            <person name="Borodovsky M."/>
            <person name="Worthington M."/>
        </authorList>
    </citation>
    <scope>NUCLEOTIDE SEQUENCE [LARGE SCALE GENOMIC DNA]</scope>
    <source>
        <strain evidence="2">PI 553951</strain>
    </source>
</reference>
<gene>
    <name evidence="2" type="ORF">M0R45_031894</name>
</gene>
<evidence type="ECO:0000313" key="2">
    <source>
        <dbReference type="EMBL" id="KAK9923477.1"/>
    </source>
</evidence>
<dbReference type="Proteomes" id="UP001457282">
    <property type="component" value="Unassembled WGS sequence"/>
</dbReference>
<evidence type="ECO:0000256" key="1">
    <source>
        <dbReference type="SAM" id="MobiDB-lite"/>
    </source>
</evidence>
<organism evidence="2 3">
    <name type="scientific">Rubus argutus</name>
    <name type="common">Southern blackberry</name>
    <dbReference type="NCBI Taxonomy" id="59490"/>
    <lineage>
        <taxon>Eukaryota</taxon>
        <taxon>Viridiplantae</taxon>
        <taxon>Streptophyta</taxon>
        <taxon>Embryophyta</taxon>
        <taxon>Tracheophyta</taxon>
        <taxon>Spermatophyta</taxon>
        <taxon>Magnoliopsida</taxon>
        <taxon>eudicotyledons</taxon>
        <taxon>Gunneridae</taxon>
        <taxon>Pentapetalae</taxon>
        <taxon>rosids</taxon>
        <taxon>fabids</taxon>
        <taxon>Rosales</taxon>
        <taxon>Rosaceae</taxon>
        <taxon>Rosoideae</taxon>
        <taxon>Rosoideae incertae sedis</taxon>
        <taxon>Rubus</taxon>
    </lineage>
</organism>
<keyword evidence="3" id="KW-1185">Reference proteome</keyword>
<dbReference type="AlphaFoldDB" id="A0AAW1WJI6"/>
<sequence length="459" mass="50563">MKNEEKSRPARKALRDVSNNHGGGRSSRFSATAKKKDKELQRPTVEQEERKEEDRNDDALDRLLLVQSDLSALVNQIDQLVVEAFKCKAGSSKEVESFTHFLSDMHSSLKPWVPRFQKALSTPVETTVVNGVESVEPKSPEVERKDIESPEQSDLESLISPSPLVSWRADCTIQRGRQLFMLTPLPISKSLSSKPPMSSKTLVFERVTSNTTDGLPCFDTTSGDTNDVLPEFVAIEPTPSKPSDSVATETEGIVESGFVSPPMSKRGGSMLLNLMTPCLKSPPKSCVLLEPIPESSPKGHHRVCNRKSTPYPVGIRNSSDSSSSETSEDEDVESSPDWCMSPPKTCVVLQPPDENSSDKAGHLRDTRLNWPLLKENEGVGGIPQIKTEPVGDGRFAMIESTPIWKQAGSIVVHKDKHPGENTLKRELWIKFEAASTNELSFDNSVTQKTLLDLLDEASS</sequence>
<feature type="compositionally biased region" description="Basic and acidic residues" evidence="1">
    <location>
        <begin position="135"/>
        <end position="148"/>
    </location>
</feature>
<protein>
    <submittedName>
        <fullName evidence="2">Uncharacterized protein</fullName>
    </submittedName>
</protein>